<dbReference type="EMBL" id="CP120863">
    <property type="protein sequence ID" value="WFE92252.1"/>
    <property type="molecule type" value="Genomic_DNA"/>
</dbReference>
<gene>
    <name evidence="1" type="ORF">K1718_13080</name>
</gene>
<name>A0ABY8FDH1_9HYPH</name>
<dbReference type="Pfam" id="PF13318">
    <property type="entry name" value="AtzG-like"/>
    <property type="match status" value="1"/>
</dbReference>
<protein>
    <submittedName>
        <fullName evidence="1">DUF4089 domain-containing protein</fullName>
    </submittedName>
</protein>
<evidence type="ECO:0000313" key="2">
    <source>
        <dbReference type="Proteomes" id="UP001209803"/>
    </source>
</evidence>
<dbReference type="InterPro" id="IPR025148">
    <property type="entry name" value="AtzG-like"/>
</dbReference>
<evidence type="ECO:0000313" key="1">
    <source>
        <dbReference type="EMBL" id="WFE92252.1"/>
    </source>
</evidence>
<sequence>MSKPFQADDHVAHMEQTLDLTIEADWRPVVKMHITAIEKAAQSVLEFPLEDDIEAAPVFRP</sequence>
<dbReference type="RefSeq" id="WP_265682335.1">
    <property type="nucleotide sequence ID" value="NZ_CP120863.1"/>
</dbReference>
<reference evidence="1 2" key="1">
    <citation type="submission" date="2023-03" db="EMBL/GenBank/DDBJ databases">
        <title>Roseibium porphyridii sp. nov. and Roseibium rhodosorbium sp. nov. isolated from marine algae, Porphyridium cruentum and Rhodosorus marinus, respectively.</title>
        <authorList>
            <person name="Lee M.W."/>
            <person name="Choi B.J."/>
            <person name="Lee J.K."/>
            <person name="Choi D.G."/>
            <person name="Baek J.H."/>
            <person name="Bayburt H."/>
            <person name="Kim J.M."/>
            <person name="Han D.M."/>
            <person name="Kim K.H."/>
            <person name="Jeon C.O."/>
        </authorList>
    </citation>
    <scope>NUCLEOTIDE SEQUENCE [LARGE SCALE GENOMIC DNA]</scope>
    <source>
        <strain evidence="1 2">KMA01</strain>
    </source>
</reference>
<dbReference type="Proteomes" id="UP001209803">
    <property type="component" value="Chromosome"/>
</dbReference>
<proteinExistence type="predicted"/>
<organism evidence="1 2">
    <name type="scientific">Roseibium porphyridii</name>
    <dbReference type="NCBI Taxonomy" id="2866279"/>
    <lineage>
        <taxon>Bacteria</taxon>
        <taxon>Pseudomonadati</taxon>
        <taxon>Pseudomonadota</taxon>
        <taxon>Alphaproteobacteria</taxon>
        <taxon>Hyphomicrobiales</taxon>
        <taxon>Stappiaceae</taxon>
        <taxon>Roseibium</taxon>
    </lineage>
</organism>
<keyword evidence="2" id="KW-1185">Reference proteome</keyword>
<accession>A0ABY8FDH1</accession>